<evidence type="ECO:0000259" key="5">
    <source>
        <dbReference type="Pfam" id="PF00755"/>
    </source>
</evidence>
<feature type="active site" description="Proton acceptor" evidence="4">
    <location>
        <position position="370"/>
    </location>
</feature>
<reference evidence="6 7" key="1">
    <citation type="submission" date="2019-07" db="EMBL/GenBank/DDBJ databases">
        <title>Draft genome assembly of a fouling barnacle, Amphibalanus amphitrite (Darwin, 1854): The first reference genome for Thecostraca.</title>
        <authorList>
            <person name="Kim W."/>
        </authorList>
    </citation>
    <scope>NUCLEOTIDE SEQUENCE [LARGE SCALE GENOMIC DNA]</scope>
    <source>
        <strain evidence="6">SNU_AA5</strain>
        <tissue evidence="6">Soma without cirri and trophi</tissue>
    </source>
</reference>
<dbReference type="Proteomes" id="UP000440578">
    <property type="component" value="Unassembled WGS sequence"/>
</dbReference>
<dbReference type="AlphaFoldDB" id="A0A6A4V0K1"/>
<dbReference type="EMBL" id="VIIS01002210">
    <property type="protein sequence ID" value="KAF0287165.1"/>
    <property type="molecule type" value="Genomic_DNA"/>
</dbReference>
<dbReference type="InterPro" id="IPR042231">
    <property type="entry name" value="Cho/carn_acyl_trans_2"/>
</dbReference>
<keyword evidence="3" id="KW-0012">Acyltransferase</keyword>
<organism evidence="6 7">
    <name type="scientific">Amphibalanus amphitrite</name>
    <name type="common">Striped barnacle</name>
    <name type="synonym">Balanus amphitrite</name>
    <dbReference type="NCBI Taxonomy" id="1232801"/>
    <lineage>
        <taxon>Eukaryota</taxon>
        <taxon>Metazoa</taxon>
        <taxon>Ecdysozoa</taxon>
        <taxon>Arthropoda</taxon>
        <taxon>Crustacea</taxon>
        <taxon>Multicrustacea</taxon>
        <taxon>Cirripedia</taxon>
        <taxon>Thoracica</taxon>
        <taxon>Thoracicalcarea</taxon>
        <taxon>Balanomorpha</taxon>
        <taxon>Balanoidea</taxon>
        <taxon>Balanidae</taxon>
        <taxon>Amphibalaninae</taxon>
        <taxon>Amphibalanus</taxon>
    </lineage>
</organism>
<evidence type="ECO:0000256" key="2">
    <source>
        <dbReference type="ARBA" id="ARBA00022679"/>
    </source>
</evidence>
<evidence type="ECO:0000256" key="3">
    <source>
        <dbReference type="ARBA" id="ARBA00023315"/>
    </source>
</evidence>
<evidence type="ECO:0000313" key="6">
    <source>
        <dbReference type="EMBL" id="KAF0287165.1"/>
    </source>
</evidence>
<dbReference type="SUPFAM" id="SSF52777">
    <property type="entry name" value="CoA-dependent acyltransferases"/>
    <property type="match status" value="2"/>
</dbReference>
<keyword evidence="7" id="KW-1185">Reference proteome</keyword>
<dbReference type="InterPro" id="IPR023213">
    <property type="entry name" value="CAT-like_dom_sf"/>
</dbReference>
<evidence type="ECO:0000313" key="7">
    <source>
        <dbReference type="Proteomes" id="UP000440578"/>
    </source>
</evidence>
<sequence>MLRLSVLRPRLGRMAVRHLSSSPPYSDEYQFLHHSELPTDVFQASLPRLPIPTIENTCQRYLNAQKPLLTDEQFAHTQDVTLRFQQGIGKNLQLVLRKRDKANKHTSYISKPWFDMYLTDRRPIVINSNPFMSYIDDPDTPYNDQVIRATNMTIAALRFMRTLEAGILTPEVFHLNAAKSDVPGMRKLVKLLPRRVASFGAYYYKAFPLDMSQFSSLFASTRVPRIGKDELKKTHASKHILVIRNGHLYAVDVMDASGDILSPADIHGSIASVANDPSPPPESPLGYLSAENRDTWAAVREHLLETGNGEALEAVDSALFCIVLDDARINDDPVAAFKQFLHGDAANRWFDKSFSIVFSGEGKAAINFEHAWGDGVAVLRLFNEIFRDVTEKPRVGPDSHPGTAHVRRLEWKLDGTSKQAIADAKKRFWEFADSVAIGMFMDPRYGKDICKQSRISPDAVMQMGFQVAYHRLTGQTVASYESCSTSAFLHGRTETIRPATEATLALSRALNSSTRPERAQLRQLMEDCSKRHGELTVNAAKGQGCDRHLFALRLLAEELEDTMPDFYKDPAFQPFNRFKISTSTLSTPYVETGGFGAVEADGFGIGYSIRERELGAMISNYPAHTDVDSFVDCLESTFHDLHDILVPGS</sequence>
<dbReference type="GO" id="GO:0006635">
    <property type="term" value="P:fatty acid beta-oxidation"/>
    <property type="evidence" value="ECO:0007669"/>
    <property type="project" value="TreeGrafter"/>
</dbReference>
<dbReference type="GO" id="GO:0005739">
    <property type="term" value="C:mitochondrion"/>
    <property type="evidence" value="ECO:0007669"/>
    <property type="project" value="TreeGrafter"/>
</dbReference>
<dbReference type="GO" id="GO:0004095">
    <property type="term" value="F:carnitine O-palmitoyltransferase activity"/>
    <property type="evidence" value="ECO:0007669"/>
    <property type="project" value="TreeGrafter"/>
</dbReference>
<evidence type="ECO:0000256" key="1">
    <source>
        <dbReference type="ARBA" id="ARBA00005232"/>
    </source>
</evidence>
<feature type="domain" description="Choline/carnitine acyltransferase" evidence="5">
    <location>
        <begin position="49"/>
        <end position="635"/>
    </location>
</feature>
<dbReference type="OrthoDB" id="240216at2759"/>
<dbReference type="Gene3D" id="3.30.559.70">
    <property type="entry name" value="Choline/Carnitine o-acyltransferase, domain 2"/>
    <property type="match status" value="1"/>
</dbReference>
<dbReference type="Gene3D" id="3.30.559.10">
    <property type="entry name" value="Chloramphenicol acetyltransferase-like domain"/>
    <property type="match status" value="1"/>
</dbReference>
<dbReference type="InterPro" id="IPR000542">
    <property type="entry name" value="Carn_acyl_trans"/>
</dbReference>
<comment type="caution">
    <text evidence="6">The sequence shown here is derived from an EMBL/GenBank/DDBJ whole genome shotgun (WGS) entry which is preliminary data.</text>
</comment>
<dbReference type="Pfam" id="PF00755">
    <property type="entry name" value="Carn_acyltransf"/>
    <property type="match status" value="1"/>
</dbReference>
<protein>
    <submittedName>
        <fullName evidence="6">Carnitine O-palmitoyltransferase 2, mitochondrial</fullName>
    </submittedName>
</protein>
<evidence type="ECO:0000256" key="4">
    <source>
        <dbReference type="PIRSR" id="PIRSR600542-1"/>
    </source>
</evidence>
<name>A0A6A4V0K1_AMPAM</name>
<comment type="similarity">
    <text evidence="1">Belongs to the carnitine/choline acetyltransferase family.</text>
</comment>
<keyword evidence="2 6" id="KW-0808">Transferase</keyword>
<gene>
    <name evidence="6" type="primary">cpt2</name>
    <name evidence="6" type="ORF">FJT64_014351</name>
</gene>
<dbReference type="PANTHER" id="PTHR22589:SF16">
    <property type="entry name" value="CARNITINE O-PALMITOYLTRANSFERASE 2, MITOCHONDRIAL"/>
    <property type="match status" value="1"/>
</dbReference>
<accession>A0A6A4V0K1</accession>
<proteinExistence type="inferred from homology"/>
<dbReference type="PANTHER" id="PTHR22589">
    <property type="entry name" value="CARNITINE O-ACYLTRANSFERASE"/>
    <property type="match status" value="1"/>
</dbReference>
<dbReference type="InterPro" id="IPR039551">
    <property type="entry name" value="Cho/carn_acyl_trans"/>
</dbReference>